<dbReference type="Proteomes" id="UP001158067">
    <property type="component" value="Unassembled WGS sequence"/>
</dbReference>
<organism evidence="1 2">
    <name type="scientific">Neorhodopirellula lusitana</name>
    <dbReference type="NCBI Taxonomy" id="445327"/>
    <lineage>
        <taxon>Bacteria</taxon>
        <taxon>Pseudomonadati</taxon>
        <taxon>Planctomycetota</taxon>
        <taxon>Planctomycetia</taxon>
        <taxon>Pirellulales</taxon>
        <taxon>Pirellulaceae</taxon>
        <taxon>Neorhodopirellula</taxon>
    </lineage>
</organism>
<dbReference type="RefSeq" id="WP_283434093.1">
    <property type="nucleotide sequence ID" value="NZ_FXUG01000011.1"/>
</dbReference>
<evidence type="ECO:0000313" key="2">
    <source>
        <dbReference type="Proteomes" id="UP001158067"/>
    </source>
</evidence>
<name>A0ABY1QG60_9BACT</name>
<proteinExistence type="predicted"/>
<sequence length="301" mass="33524">MQLLARLSLVVSLGLIHPLPGQSQDVSGTSPTSIPDLITFWDFQPTDSGDHLSKGAAAYVLTEMNGPIQRTNDGIFGPSALQIQRGQWLRIKRDDCPALNRKGKDEVTVVAWIKRQSDNNWQYIAGMWNERDAKRQYALFSCGHKQTDYTTLNRIDAKNQPHGYVSDVGGATPHRPYCFSYATGKTTLNKDNWYMIAYTYDHKAISVYTDGKLDQNGNYNPFYWDKPIFDGGDEGSDFTVAQRALPAWPGYPEVEEPTHHEGFGGIMGGLAVYGRALSATEMQSLYESTLGNKQNQISPSS</sequence>
<accession>A0ABY1QG60</accession>
<reference evidence="1 2" key="1">
    <citation type="submission" date="2017-05" db="EMBL/GenBank/DDBJ databases">
        <authorList>
            <person name="Varghese N."/>
            <person name="Submissions S."/>
        </authorList>
    </citation>
    <scope>NUCLEOTIDE SEQUENCE [LARGE SCALE GENOMIC DNA]</scope>
    <source>
        <strain evidence="1 2">DSM 25457</strain>
    </source>
</reference>
<dbReference type="EMBL" id="FXUG01000011">
    <property type="protein sequence ID" value="SMP68909.1"/>
    <property type="molecule type" value="Genomic_DNA"/>
</dbReference>
<protein>
    <submittedName>
        <fullName evidence="1">Concanavalin A-like lectin/glucanases superfamily protein</fullName>
    </submittedName>
</protein>
<dbReference type="InterPro" id="IPR013320">
    <property type="entry name" value="ConA-like_dom_sf"/>
</dbReference>
<evidence type="ECO:0000313" key="1">
    <source>
        <dbReference type="EMBL" id="SMP68909.1"/>
    </source>
</evidence>
<keyword evidence="2" id="KW-1185">Reference proteome</keyword>
<dbReference type="Pfam" id="PF13385">
    <property type="entry name" value="Laminin_G_3"/>
    <property type="match status" value="1"/>
</dbReference>
<dbReference type="SUPFAM" id="SSF49899">
    <property type="entry name" value="Concanavalin A-like lectins/glucanases"/>
    <property type="match status" value="1"/>
</dbReference>
<comment type="caution">
    <text evidence="1">The sequence shown here is derived from an EMBL/GenBank/DDBJ whole genome shotgun (WGS) entry which is preliminary data.</text>
</comment>
<dbReference type="Gene3D" id="2.60.120.200">
    <property type="match status" value="1"/>
</dbReference>
<gene>
    <name evidence="1" type="ORF">SAMN06265222_111129</name>
</gene>